<evidence type="ECO:0000256" key="4">
    <source>
        <dbReference type="PROSITE-ProRule" id="PRU00335"/>
    </source>
</evidence>
<evidence type="ECO:0000256" key="2">
    <source>
        <dbReference type="ARBA" id="ARBA00023125"/>
    </source>
</evidence>
<dbReference type="InterPro" id="IPR036271">
    <property type="entry name" value="Tet_transcr_reg_TetR-rel_C_sf"/>
</dbReference>
<dbReference type="SUPFAM" id="SSF46689">
    <property type="entry name" value="Homeodomain-like"/>
    <property type="match status" value="1"/>
</dbReference>
<dbReference type="SUPFAM" id="SSF48498">
    <property type="entry name" value="Tetracyclin repressor-like, C-terminal domain"/>
    <property type="match status" value="1"/>
</dbReference>
<reference evidence="6 7" key="1">
    <citation type="submission" date="2018-07" db="EMBL/GenBank/DDBJ databases">
        <title>A draft genome of a endophytic bacteria, a new species of Pedobacter.</title>
        <authorList>
            <person name="Zhang Z.D."/>
            <person name="Chen Z.J."/>
        </authorList>
    </citation>
    <scope>NUCLEOTIDE SEQUENCE [LARGE SCALE GENOMIC DNA]</scope>
    <source>
        <strain evidence="6 7">RS10</strain>
    </source>
</reference>
<feature type="domain" description="HTH tetR-type" evidence="5">
    <location>
        <begin position="5"/>
        <end position="65"/>
    </location>
</feature>
<dbReference type="OrthoDB" id="9798857at2"/>
<evidence type="ECO:0000313" key="7">
    <source>
        <dbReference type="Proteomes" id="UP000252081"/>
    </source>
</evidence>
<dbReference type="InterPro" id="IPR001647">
    <property type="entry name" value="HTH_TetR"/>
</dbReference>
<evidence type="ECO:0000256" key="1">
    <source>
        <dbReference type="ARBA" id="ARBA00023015"/>
    </source>
</evidence>
<keyword evidence="1" id="KW-0805">Transcription regulation</keyword>
<keyword evidence="2 4" id="KW-0238">DNA-binding</keyword>
<dbReference type="Proteomes" id="UP000252081">
    <property type="component" value="Unassembled WGS sequence"/>
</dbReference>
<name>A0A366LDE9_9SPHI</name>
<evidence type="ECO:0000256" key="3">
    <source>
        <dbReference type="ARBA" id="ARBA00023163"/>
    </source>
</evidence>
<dbReference type="PRINTS" id="PR00455">
    <property type="entry name" value="HTHTETR"/>
</dbReference>
<dbReference type="PANTHER" id="PTHR47506:SF3">
    <property type="entry name" value="HTH-TYPE TRANSCRIPTIONAL REGULATOR LMRA"/>
    <property type="match status" value="1"/>
</dbReference>
<keyword evidence="3" id="KW-0804">Transcription</keyword>
<protein>
    <submittedName>
        <fullName evidence="6">TetR/AcrR family transcriptional regulator</fullName>
    </submittedName>
</protein>
<evidence type="ECO:0000259" key="5">
    <source>
        <dbReference type="PROSITE" id="PS50977"/>
    </source>
</evidence>
<keyword evidence="7" id="KW-1185">Reference proteome</keyword>
<dbReference type="GO" id="GO:0003677">
    <property type="term" value="F:DNA binding"/>
    <property type="evidence" value="ECO:0007669"/>
    <property type="project" value="UniProtKB-UniRule"/>
</dbReference>
<proteinExistence type="predicted"/>
<dbReference type="InterPro" id="IPR023772">
    <property type="entry name" value="DNA-bd_HTH_TetR-type_CS"/>
</dbReference>
<dbReference type="Gene3D" id="1.10.357.10">
    <property type="entry name" value="Tetracycline Repressor, domain 2"/>
    <property type="match status" value="1"/>
</dbReference>
<dbReference type="PROSITE" id="PS01081">
    <property type="entry name" value="HTH_TETR_1"/>
    <property type="match status" value="1"/>
</dbReference>
<dbReference type="InterPro" id="IPR011075">
    <property type="entry name" value="TetR_C"/>
</dbReference>
<dbReference type="Pfam" id="PF00440">
    <property type="entry name" value="TetR_N"/>
    <property type="match status" value="1"/>
</dbReference>
<organism evidence="6 7">
    <name type="scientific">Pedobacter miscanthi</name>
    <dbReference type="NCBI Taxonomy" id="2259170"/>
    <lineage>
        <taxon>Bacteria</taxon>
        <taxon>Pseudomonadati</taxon>
        <taxon>Bacteroidota</taxon>
        <taxon>Sphingobacteriia</taxon>
        <taxon>Sphingobacteriales</taxon>
        <taxon>Sphingobacteriaceae</taxon>
        <taxon>Pedobacter</taxon>
    </lineage>
</organism>
<dbReference type="Pfam" id="PF16925">
    <property type="entry name" value="TetR_C_13"/>
    <property type="match status" value="1"/>
</dbReference>
<dbReference type="PANTHER" id="PTHR47506">
    <property type="entry name" value="TRANSCRIPTIONAL REGULATORY PROTEIN"/>
    <property type="match status" value="1"/>
</dbReference>
<dbReference type="EMBL" id="QNQU01000001">
    <property type="protein sequence ID" value="RBQ11886.1"/>
    <property type="molecule type" value="Genomic_DNA"/>
</dbReference>
<sequence length="194" mass="21744">MKKAERTKQFIIEKSAPVFNKKGVAGTSMNDIMEATQLAKGGVYRHFPSKEALSLEVFNYLSSLMHDAVTGVVREIPTAKGKLYGLLDFYDSRILSKWGGCAILNFGAEADDTNPVMKQKVSAAIHRFKNRIIKIIVDGQENGEFSKDFDAEQYAVKVFTMYEGAVLISKIENSPEYLHNTIAILKKEIEPYII</sequence>
<dbReference type="RefSeq" id="WP_113946965.1">
    <property type="nucleotide sequence ID" value="NZ_QNQU01000001.1"/>
</dbReference>
<comment type="caution">
    <text evidence="6">The sequence shown here is derived from an EMBL/GenBank/DDBJ whole genome shotgun (WGS) entry which is preliminary data.</text>
</comment>
<feature type="DNA-binding region" description="H-T-H motif" evidence="4">
    <location>
        <begin position="28"/>
        <end position="47"/>
    </location>
</feature>
<dbReference type="PROSITE" id="PS50977">
    <property type="entry name" value="HTH_TETR_2"/>
    <property type="match status" value="1"/>
</dbReference>
<accession>A0A366LDE9</accession>
<dbReference type="InterPro" id="IPR009057">
    <property type="entry name" value="Homeodomain-like_sf"/>
</dbReference>
<evidence type="ECO:0000313" key="6">
    <source>
        <dbReference type="EMBL" id="RBQ11886.1"/>
    </source>
</evidence>
<dbReference type="AlphaFoldDB" id="A0A366LDE9"/>
<gene>
    <name evidence="6" type="ORF">DRW42_01025</name>
</gene>